<organism evidence="1 2">
    <name type="scientific">Vaccinium darrowii</name>
    <dbReference type="NCBI Taxonomy" id="229202"/>
    <lineage>
        <taxon>Eukaryota</taxon>
        <taxon>Viridiplantae</taxon>
        <taxon>Streptophyta</taxon>
        <taxon>Embryophyta</taxon>
        <taxon>Tracheophyta</taxon>
        <taxon>Spermatophyta</taxon>
        <taxon>Magnoliopsida</taxon>
        <taxon>eudicotyledons</taxon>
        <taxon>Gunneridae</taxon>
        <taxon>Pentapetalae</taxon>
        <taxon>asterids</taxon>
        <taxon>Ericales</taxon>
        <taxon>Ericaceae</taxon>
        <taxon>Vaccinioideae</taxon>
        <taxon>Vaccinieae</taxon>
        <taxon>Vaccinium</taxon>
    </lineage>
</organism>
<proteinExistence type="predicted"/>
<accession>A0ACB7Y450</accession>
<gene>
    <name evidence="1" type="ORF">Vadar_000342</name>
</gene>
<evidence type="ECO:0000313" key="1">
    <source>
        <dbReference type="EMBL" id="KAH7848268.1"/>
    </source>
</evidence>
<protein>
    <submittedName>
        <fullName evidence="1">Uncharacterized protein</fullName>
    </submittedName>
</protein>
<sequence length="524" mass="56339">MAFSSNSASISLLLIVLVWGFQFSFSEGFGTFGFDVHHRYSDTVKGILGVDGLPEKGSVDYYAAMAHRDHLLRGRHLAETTAAAPAPLTFSGGNETYQIPLFGYLYYANVTVGSPGLWFLVALDTGSDLFWLPCDCTSCIKAVKTPSGQVVKFNIYSPNTSSTSEAVSCNSTFCEQPRQCSSRRHTCVYQVQYLSSNTSSTGLVVEDILHLTTDDSQLKVIDAQVPLGCGIVQTGALLKGAAPNGLFGLGMNDISVPSVLASKGLTTNSFSMCFGTDGYGRMSFGDTGSAGQGQTPFNVVQSDPTYNVTVTKVSVGNNVTNISFSALFDSGTSFTNLNDPAYTIISEMFDSQAKETRHSSSDSQIPFEYCYDPSANQSKPPPLNLTMKCGDQFSVTAPIVEVSLQNGRNVSCLALFKSEDINIIGKNFMTGYSIVFDRENMVLGWEASNCYGTESSTTLYPPESSAMRPTALPPTSLNLEATTEVSPTFKLSPPNDSTRLKSSIFTLFAVIFTALIHCLIIGSS</sequence>
<evidence type="ECO:0000313" key="2">
    <source>
        <dbReference type="Proteomes" id="UP000828048"/>
    </source>
</evidence>
<keyword evidence="2" id="KW-1185">Reference proteome</keyword>
<dbReference type="EMBL" id="CM037157">
    <property type="protein sequence ID" value="KAH7848268.1"/>
    <property type="molecule type" value="Genomic_DNA"/>
</dbReference>
<reference evidence="1 2" key="1">
    <citation type="journal article" date="2021" name="Hortic Res">
        <title>High-quality reference genome and annotation aids understanding of berry development for evergreen blueberry (Vaccinium darrowii).</title>
        <authorList>
            <person name="Yu J."/>
            <person name="Hulse-Kemp A.M."/>
            <person name="Babiker E."/>
            <person name="Staton M."/>
        </authorList>
    </citation>
    <scope>NUCLEOTIDE SEQUENCE [LARGE SCALE GENOMIC DNA]</scope>
    <source>
        <strain evidence="2">cv. NJ 8807/NJ 8810</strain>
        <tissue evidence="1">Young leaf</tissue>
    </source>
</reference>
<dbReference type="Proteomes" id="UP000828048">
    <property type="component" value="Chromosome 7"/>
</dbReference>
<comment type="caution">
    <text evidence="1">The sequence shown here is derived from an EMBL/GenBank/DDBJ whole genome shotgun (WGS) entry which is preliminary data.</text>
</comment>
<name>A0ACB7Y450_9ERIC</name>